<feature type="signal peptide" evidence="7">
    <location>
        <begin position="1"/>
        <end position="27"/>
    </location>
</feature>
<dbReference type="InterPro" id="IPR036249">
    <property type="entry name" value="Thioredoxin-like_sf"/>
</dbReference>
<dbReference type="GO" id="GO:0042597">
    <property type="term" value="C:periplasmic space"/>
    <property type="evidence" value="ECO:0007669"/>
    <property type="project" value="UniProtKB-SubCell"/>
</dbReference>
<keyword evidence="4" id="KW-0574">Periplasm</keyword>
<dbReference type="RefSeq" id="WP_073039797.1">
    <property type="nucleotide sequence ID" value="NZ_FQVB01000023.1"/>
</dbReference>
<evidence type="ECO:0000256" key="2">
    <source>
        <dbReference type="ARBA" id="ARBA00009813"/>
    </source>
</evidence>
<keyword evidence="6" id="KW-0676">Redox-active center</keyword>
<keyword evidence="5" id="KW-1015">Disulfide bond</keyword>
<dbReference type="Pfam" id="PF13098">
    <property type="entry name" value="Thioredoxin_2"/>
    <property type="match status" value="1"/>
</dbReference>
<dbReference type="PANTHER" id="PTHR35272">
    <property type="entry name" value="THIOL:DISULFIDE INTERCHANGE PROTEIN DSBC-RELATED"/>
    <property type="match status" value="1"/>
</dbReference>
<dbReference type="Pfam" id="PF10411">
    <property type="entry name" value="DsbC_N"/>
    <property type="match status" value="1"/>
</dbReference>
<dbReference type="AlphaFoldDB" id="A0A1M5DE28"/>
<evidence type="ECO:0000256" key="1">
    <source>
        <dbReference type="ARBA" id="ARBA00004418"/>
    </source>
</evidence>
<dbReference type="InterPro" id="IPR018950">
    <property type="entry name" value="DiS-bond_isomerase_DsbC/G_N"/>
</dbReference>
<feature type="domain" description="Thioredoxin-like fold" evidence="9">
    <location>
        <begin position="128"/>
        <end position="245"/>
    </location>
</feature>
<accession>A0A1M5DE28</accession>
<reference evidence="11" key="1">
    <citation type="submission" date="2016-11" db="EMBL/GenBank/DDBJ databases">
        <authorList>
            <person name="Varghese N."/>
            <person name="Submissions S."/>
        </authorList>
    </citation>
    <scope>NUCLEOTIDE SEQUENCE [LARGE SCALE GENOMIC DNA]</scope>
    <source>
        <strain evidence="11">DSM 9756</strain>
    </source>
</reference>
<dbReference type="STRING" id="1121391.SAMN02745206_02407"/>
<evidence type="ECO:0000259" key="8">
    <source>
        <dbReference type="Pfam" id="PF10411"/>
    </source>
</evidence>
<evidence type="ECO:0000256" key="4">
    <source>
        <dbReference type="ARBA" id="ARBA00022764"/>
    </source>
</evidence>
<dbReference type="InterPro" id="IPR051470">
    <property type="entry name" value="Thiol:disulfide_interchange"/>
</dbReference>
<dbReference type="InterPro" id="IPR012336">
    <property type="entry name" value="Thioredoxin-like_fold"/>
</dbReference>
<dbReference type="CDD" id="cd03020">
    <property type="entry name" value="DsbA_DsbC_DsbG"/>
    <property type="match status" value="1"/>
</dbReference>
<organism evidence="10 11">
    <name type="scientific">Desulfacinum infernum DSM 9756</name>
    <dbReference type="NCBI Taxonomy" id="1121391"/>
    <lineage>
        <taxon>Bacteria</taxon>
        <taxon>Pseudomonadati</taxon>
        <taxon>Thermodesulfobacteriota</taxon>
        <taxon>Syntrophobacteria</taxon>
        <taxon>Syntrophobacterales</taxon>
        <taxon>Syntrophobacteraceae</taxon>
        <taxon>Desulfacinum</taxon>
    </lineage>
</organism>
<dbReference type="SUPFAM" id="SSF54423">
    <property type="entry name" value="DsbC/DsbG N-terminal domain-like"/>
    <property type="match status" value="1"/>
</dbReference>
<keyword evidence="3 7" id="KW-0732">Signal</keyword>
<evidence type="ECO:0000313" key="10">
    <source>
        <dbReference type="EMBL" id="SHF65094.1"/>
    </source>
</evidence>
<evidence type="ECO:0000256" key="6">
    <source>
        <dbReference type="ARBA" id="ARBA00023284"/>
    </source>
</evidence>
<feature type="chain" id="PRO_5039936317" evidence="7">
    <location>
        <begin position="28"/>
        <end position="260"/>
    </location>
</feature>
<comment type="similarity">
    <text evidence="2">Belongs to the thioredoxin family. DsbC subfamily.</text>
</comment>
<evidence type="ECO:0000256" key="7">
    <source>
        <dbReference type="SAM" id="SignalP"/>
    </source>
</evidence>
<proteinExistence type="inferred from homology"/>
<protein>
    <submittedName>
        <fullName evidence="10">Thiol:disulfide interchange protein DsbC</fullName>
    </submittedName>
</protein>
<dbReference type="Gene3D" id="3.10.450.70">
    <property type="entry name" value="Disulphide bond isomerase, DsbC/G, N-terminal"/>
    <property type="match status" value="1"/>
</dbReference>
<evidence type="ECO:0000256" key="3">
    <source>
        <dbReference type="ARBA" id="ARBA00022729"/>
    </source>
</evidence>
<keyword evidence="11" id="KW-1185">Reference proteome</keyword>
<comment type="subcellular location">
    <subcellularLocation>
        <location evidence="1">Periplasm</location>
    </subcellularLocation>
</comment>
<evidence type="ECO:0000259" key="9">
    <source>
        <dbReference type="Pfam" id="PF13098"/>
    </source>
</evidence>
<evidence type="ECO:0000313" key="11">
    <source>
        <dbReference type="Proteomes" id="UP000184076"/>
    </source>
</evidence>
<feature type="domain" description="Disulphide bond isomerase DsbC/G N-terminal" evidence="8">
    <location>
        <begin position="32"/>
        <end position="101"/>
    </location>
</feature>
<dbReference type="EMBL" id="FQVB01000023">
    <property type="protein sequence ID" value="SHF65094.1"/>
    <property type="molecule type" value="Genomic_DNA"/>
</dbReference>
<dbReference type="InterPro" id="IPR009094">
    <property type="entry name" value="DiS-bond_isomerase_DsbC/G_N_sf"/>
</dbReference>
<dbReference type="PANTHER" id="PTHR35272:SF3">
    <property type="entry name" value="THIOL:DISULFIDE INTERCHANGE PROTEIN DSBC"/>
    <property type="match status" value="1"/>
</dbReference>
<dbReference type="SUPFAM" id="SSF52833">
    <property type="entry name" value="Thioredoxin-like"/>
    <property type="match status" value="1"/>
</dbReference>
<dbReference type="InterPro" id="IPR033954">
    <property type="entry name" value="DiS-bond_Isoase_DsbC/G"/>
</dbReference>
<gene>
    <name evidence="10" type="ORF">SAMN02745206_02407</name>
</gene>
<name>A0A1M5DE28_9BACT</name>
<dbReference type="Proteomes" id="UP000184076">
    <property type="component" value="Unassembled WGS sequence"/>
</dbReference>
<dbReference type="Gene3D" id="3.40.30.10">
    <property type="entry name" value="Glutaredoxin"/>
    <property type="match status" value="1"/>
</dbReference>
<sequence>MDATNRIALLVVLAGLLLTFAPNPVPASDSPCPDRTTLQQGAEKIFPQGTIIQEISPGPVPGLCQVQVLFQGQKRIFYSDRSGKYFILGQVIDVEARANLTRTATEEANRLTPEELDRLKGWTAFESGTGSNYVYIVTDPQCPYCRQAEERLEELGRQGRMRARYILFPLPSHKGAREQCIALLCDKKGLEEFKQGYSSGNQCAEGAGTVDETAAFLRSKGISGTPTYIFPDGTFHSGLMGNDELVTRVERAMERSASGR</sequence>
<evidence type="ECO:0000256" key="5">
    <source>
        <dbReference type="ARBA" id="ARBA00023157"/>
    </source>
</evidence>